<keyword evidence="3 11" id="KW-0235">DNA replication</keyword>
<evidence type="ECO:0000256" key="11">
    <source>
        <dbReference type="HAMAP-Rule" id="MF_01588"/>
    </source>
</evidence>
<dbReference type="Gene3D" id="1.10.287.610">
    <property type="entry name" value="Helix hairpin bin"/>
    <property type="match status" value="1"/>
</dbReference>
<dbReference type="Pfam" id="PF12826">
    <property type="entry name" value="HHH_2"/>
    <property type="match status" value="1"/>
</dbReference>
<dbReference type="GO" id="GO:0003911">
    <property type="term" value="F:DNA ligase (NAD+) activity"/>
    <property type="evidence" value="ECO:0007669"/>
    <property type="project" value="UniProtKB-EC"/>
</dbReference>
<feature type="active site" description="N6-AMP-lysine intermediate" evidence="11">
    <location>
        <position position="112"/>
    </location>
</feature>
<dbReference type="Gene3D" id="1.10.150.20">
    <property type="entry name" value="5' to 3' exonuclease, C-terminal subdomain"/>
    <property type="match status" value="2"/>
</dbReference>
<dbReference type="Pfam" id="PF00533">
    <property type="entry name" value="BRCT"/>
    <property type="match status" value="1"/>
</dbReference>
<dbReference type="InterPro" id="IPR004150">
    <property type="entry name" value="NAD_DNA_ligase_OB"/>
</dbReference>
<keyword evidence="4 11" id="KW-0479">Metal-binding</keyword>
<feature type="binding site" evidence="11">
    <location>
        <position position="402"/>
    </location>
    <ligand>
        <name>Zn(2+)</name>
        <dbReference type="ChEBI" id="CHEBI:29105"/>
    </ligand>
</feature>
<dbReference type="InterPro" id="IPR001679">
    <property type="entry name" value="DNA_ligase"/>
</dbReference>
<dbReference type="Proteomes" id="UP001176806">
    <property type="component" value="Unassembled WGS sequence"/>
</dbReference>
<comment type="similarity">
    <text evidence="11">Belongs to the NAD-dependent DNA ligase family. LigA subfamily.</text>
</comment>
<keyword evidence="2 11" id="KW-0436">Ligase</keyword>
<keyword evidence="5 11" id="KW-0227">DNA damage</keyword>
<dbReference type="Gene3D" id="3.40.50.10190">
    <property type="entry name" value="BRCT domain"/>
    <property type="match status" value="1"/>
</dbReference>
<dbReference type="PANTHER" id="PTHR23389:SF9">
    <property type="entry name" value="DNA LIGASE"/>
    <property type="match status" value="1"/>
</dbReference>
<feature type="binding site" evidence="11">
    <location>
        <begin position="80"/>
        <end position="81"/>
    </location>
    <ligand>
        <name>NAD(+)</name>
        <dbReference type="ChEBI" id="CHEBI:57540"/>
    </ligand>
</feature>
<dbReference type="NCBIfam" id="NF005932">
    <property type="entry name" value="PRK07956.1"/>
    <property type="match status" value="1"/>
</dbReference>
<dbReference type="InterPro" id="IPR036420">
    <property type="entry name" value="BRCT_dom_sf"/>
</dbReference>
<comment type="catalytic activity">
    <reaction evidence="10 11">
        <text>NAD(+) + (deoxyribonucleotide)n-3'-hydroxyl + 5'-phospho-(deoxyribonucleotide)m = (deoxyribonucleotide)n+m + AMP + beta-nicotinamide D-nucleotide.</text>
        <dbReference type="EC" id="6.5.1.2"/>
    </reaction>
</comment>
<evidence type="ECO:0000256" key="7">
    <source>
        <dbReference type="ARBA" id="ARBA00022842"/>
    </source>
</evidence>
<comment type="function">
    <text evidence="1 11">DNA ligase that catalyzes the formation of phosphodiester linkages between 5'-phosphoryl and 3'-hydroxyl groups in double-stranded DNA using NAD as a coenzyme and as the energy source for the reaction. It is essential for DNA replication and repair of damaged DNA.</text>
</comment>
<comment type="cofactor">
    <cofactor evidence="11">
        <name>Mg(2+)</name>
        <dbReference type="ChEBI" id="CHEBI:18420"/>
    </cofactor>
    <cofactor evidence="11">
        <name>Mn(2+)</name>
        <dbReference type="ChEBI" id="CHEBI:29035"/>
    </cofactor>
</comment>
<evidence type="ECO:0000313" key="13">
    <source>
        <dbReference type="EMBL" id="MDO5974882.1"/>
    </source>
</evidence>
<keyword evidence="8 11" id="KW-0520">NAD</keyword>
<feature type="binding site" evidence="11">
    <location>
        <position position="169"/>
    </location>
    <ligand>
        <name>NAD(+)</name>
        <dbReference type="ChEBI" id="CHEBI:57540"/>
    </ligand>
</feature>
<protein>
    <recommendedName>
        <fullName evidence="11">DNA ligase</fullName>
        <ecNumber evidence="11">6.5.1.2</ecNumber>
    </recommendedName>
    <alternativeName>
        <fullName evidence="11">Polydeoxyribonucleotide synthase [NAD(+)]</fullName>
    </alternativeName>
</protein>
<keyword evidence="7 11" id="KW-0460">Magnesium</keyword>
<dbReference type="PROSITE" id="PS01056">
    <property type="entry name" value="DNA_LIGASE_N2"/>
    <property type="match status" value="1"/>
</dbReference>
<keyword evidence="9 11" id="KW-0234">DNA repair</keyword>
<proteinExistence type="inferred from homology"/>
<dbReference type="NCBIfam" id="TIGR00575">
    <property type="entry name" value="dnlj"/>
    <property type="match status" value="1"/>
</dbReference>
<keyword evidence="11" id="KW-0464">Manganese</keyword>
<keyword evidence="6 11" id="KW-0862">Zinc</keyword>
<evidence type="ECO:0000256" key="1">
    <source>
        <dbReference type="ARBA" id="ARBA00004067"/>
    </source>
</evidence>
<dbReference type="SUPFAM" id="SSF50249">
    <property type="entry name" value="Nucleic acid-binding proteins"/>
    <property type="match status" value="1"/>
</dbReference>
<dbReference type="SUPFAM" id="SSF56091">
    <property type="entry name" value="DNA ligase/mRNA capping enzyme, catalytic domain"/>
    <property type="match status" value="1"/>
</dbReference>
<feature type="binding site" evidence="11">
    <location>
        <position position="405"/>
    </location>
    <ligand>
        <name>Zn(2+)</name>
        <dbReference type="ChEBI" id="CHEBI:29105"/>
    </ligand>
</feature>
<dbReference type="InterPro" id="IPR001357">
    <property type="entry name" value="BRCT_dom"/>
</dbReference>
<dbReference type="InterPro" id="IPR012340">
    <property type="entry name" value="NA-bd_OB-fold"/>
</dbReference>
<feature type="binding site" evidence="11">
    <location>
        <position position="133"/>
    </location>
    <ligand>
        <name>NAD(+)</name>
        <dbReference type="ChEBI" id="CHEBI:57540"/>
    </ligand>
</feature>
<evidence type="ECO:0000313" key="14">
    <source>
        <dbReference type="Proteomes" id="UP001176806"/>
    </source>
</evidence>
<organism evidence="13 14">
    <name type="scientific">Flavivirga jejuensis</name>
    <dbReference type="NCBI Taxonomy" id="870487"/>
    <lineage>
        <taxon>Bacteria</taxon>
        <taxon>Pseudomonadati</taxon>
        <taxon>Bacteroidota</taxon>
        <taxon>Flavobacteriia</taxon>
        <taxon>Flavobacteriales</taxon>
        <taxon>Flavobacteriaceae</taxon>
        <taxon>Flavivirga</taxon>
    </lineage>
</organism>
<evidence type="ECO:0000256" key="9">
    <source>
        <dbReference type="ARBA" id="ARBA00023204"/>
    </source>
</evidence>
<dbReference type="InterPro" id="IPR013839">
    <property type="entry name" value="DNAligase_adenylation"/>
</dbReference>
<dbReference type="HAMAP" id="MF_01588">
    <property type="entry name" value="DNA_ligase_A"/>
    <property type="match status" value="1"/>
</dbReference>
<evidence type="ECO:0000259" key="12">
    <source>
        <dbReference type="PROSITE" id="PS50172"/>
    </source>
</evidence>
<sequence>MGTKELIEALREELREHNYNYYVLDNATISDYEFDIKLKELQGLEAKHPEFFDVNSPSQRVGGAITKNFETIQHEHRMYSLDNSYSKEDLQDWETRIKKLVDGDIQYTCELKYDGASISLTYEDGNLTKAITRGDGFQGDNVTANIKTIKSVPLQLKGNYPPKFDIRGEIVLPFDGFNKMNQERIEIGEEPYRNPRNTASGSLKLQDSAEVAKRPLECLLYNITGTNLNIQTQFESLEKARAWGFKVPSIAKLVNSIDEVLEFVDYWNVNRHDLPYETDGVVIKVNDLQQQEELAYTAKAPRWAMAYKFKAEQVSTKLNSITYQVGRTGAITPVANLEPVELAGTTVKRASLHNADQIEKLDVREGDAVYVEKGGEIIPKILGVDLSKRNNLSAPTQYITHCPECKTALVRQDGEAQHYCPNYNGCKPQIIGRIQHFISRKAMDIEGLGGETVALLVNEGLISNYSDLYELTKEEVIPLERMAEKSADNLIQGVELSKNIPFERVLFALGIRYVGETVAKKLAKHYKSIDAIAKATGEDLVNVDEIGVKIAESVSLFFSSEENLRIINRLKEFGVQLELSAEQLIGQTNVLAGDIVVVSGVFENVSRNELKKLIEDNGGKLSSSISSKTSYIVAGSNMGPSKKEKANKLGVLLMSESEFLQKIQKSL</sequence>
<dbReference type="PIRSF" id="PIRSF001604">
    <property type="entry name" value="LigA"/>
    <property type="match status" value="1"/>
</dbReference>
<feature type="binding site" evidence="11">
    <location>
        <position position="110"/>
    </location>
    <ligand>
        <name>NAD(+)</name>
        <dbReference type="ChEBI" id="CHEBI:57540"/>
    </ligand>
</feature>
<feature type="binding site" evidence="11">
    <location>
        <position position="426"/>
    </location>
    <ligand>
        <name>Zn(2+)</name>
        <dbReference type="ChEBI" id="CHEBI:29105"/>
    </ligand>
</feature>
<dbReference type="SMART" id="SM00532">
    <property type="entry name" value="LIGANc"/>
    <property type="match status" value="1"/>
</dbReference>
<evidence type="ECO:0000256" key="4">
    <source>
        <dbReference type="ARBA" id="ARBA00022723"/>
    </source>
</evidence>
<dbReference type="RefSeq" id="WP_303302027.1">
    <property type="nucleotide sequence ID" value="NZ_BAABDA010000018.1"/>
</dbReference>
<evidence type="ECO:0000256" key="2">
    <source>
        <dbReference type="ARBA" id="ARBA00022598"/>
    </source>
</evidence>
<dbReference type="Pfam" id="PF01653">
    <property type="entry name" value="DNA_ligase_aden"/>
    <property type="match status" value="1"/>
</dbReference>
<evidence type="ECO:0000256" key="10">
    <source>
        <dbReference type="ARBA" id="ARBA00034005"/>
    </source>
</evidence>
<dbReference type="SMART" id="SM00292">
    <property type="entry name" value="BRCT"/>
    <property type="match status" value="1"/>
</dbReference>
<dbReference type="EMBL" id="JAUOEL010000004">
    <property type="protein sequence ID" value="MDO5974882.1"/>
    <property type="molecule type" value="Genomic_DNA"/>
</dbReference>
<dbReference type="InterPro" id="IPR010994">
    <property type="entry name" value="RuvA_2-like"/>
</dbReference>
<reference evidence="13" key="1">
    <citation type="submission" date="2023-07" db="EMBL/GenBank/DDBJ databases">
        <title>Two novel species in the genus Flavivirga.</title>
        <authorList>
            <person name="Kwon K."/>
        </authorList>
    </citation>
    <scope>NUCLEOTIDE SEQUENCE</scope>
    <source>
        <strain evidence="13">KACC 14158</strain>
    </source>
</reference>
<comment type="caution">
    <text evidence="13">The sequence shown here is derived from an EMBL/GenBank/DDBJ whole genome shotgun (WGS) entry which is preliminary data.</text>
</comment>
<feature type="binding site" evidence="11">
    <location>
        <position position="420"/>
    </location>
    <ligand>
        <name>Zn(2+)</name>
        <dbReference type="ChEBI" id="CHEBI:29105"/>
    </ligand>
</feature>
<feature type="binding site" evidence="11">
    <location>
        <begin position="31"/>
        <end position="35"/>
    </location>
    <ligand>
        <name>NAD(+)</name>
        <dbReference type="ChEBI" id="CHEBI:57540"/>
    </ligand>
</feature>
<dbReference type="SUPFAM" id="SSF52113">
    <property type="entry name" value="BRCT domain"/>
    <property type="match status" value="1"/>
</dbReference>
<keyword evidence="14" id="KW-1185">Reference proteome</keyword>
<feature type="binding site" evidence="11">
    <location>
        <position position="284"/>
    </location>
    <ligand>
        <name>NAD(+)</name>
        <dbReference type="ChEBI" id="CHEBI:57540"/>
    </ligand>
</feature>
<dbReference type="Gene3D" id="6.20.10.30">
    <property type="match status" value="1"/>
</dbReference>
<dbReference type="InterPro" id="IPR013840">
    <property type="entry name" value="DNAligase_N"/>
</dbReference>
<dbReference type="EC" id="6.5.1.2" evidence="11"/>
<feature type="binding site" evidence="11">
    <location>
        <position position="308"/>
    </location>
    <ligand>
        <name>NAD(+)</name>
        <dbReference type="ChEBI" id="CHEBI:57540"/>
    </ligand>
</feature>
<dbReference type="CDD" id="cd00114">
    <property type="entry name" value="LIGANc"/>
    <property type="match status" value="1"/>
</dbReference>
<dbReference type="Pfam" id="PF03120">
    <property type="entry name" value="OB_DNA_ligase"/>
    <property type="match status" value="1"/>
</dbReference>
<evidence type="ECO:0000256" key="5">
    <source>
        <dbReference type="ARBA" id="ARBA00022763"/>
    </source>
</evidence>
<name>A0ABT8WNY2_9FLAO</name>
<dbReference type="InterPro" id="IPR004149">
    <property type="entry name" value="Znf_DNAligase_C4"/>
</dbReference>
<dbReference type="InterPro" id="IPR041663">
    <property type="entry name" value="DisA/LigA_HHH"/>
</dbReference>
<accession>A0ABT8WNY2</accession>
<dbReference type="Pfam" id="PF03119">
    <property type="entry name" value="DNA_ligase_ZBD"/>
    <property type="match status" value="1"/>
</dbReference>
<dbReference type="InterPro" id="IPR033136">
    <property type="entry name" value="DNA_ligase_CS"/>
</dbReference>
<feature type="domain" description="BRCT" evidence="12">
    <location>
        <begin position="586"/>
        <end position="667"/>
    </location>
</feature>
<evidence type="ECO:0000256" key="6">
    <source>
        <dbReference type="ARBA" id="ARBA00022833"/>
    </source>
</evidence>
<evidence type="ECO:0000256" key="3">
    <source>
        <dbReference type="ARBA" id="ARBA00022705"/>
    </source>
</evidence>
<gene>
    <name evidence="11 13" type="primary">ligA</name>
    <name evidence="13" type="ORF">Q4Q40_11855</name>
</gene>
<dbReference type="Gene3D" id="3.30.470.30">
    <property type="entry name" value="DNA ligase/mRNA capping enzyme"/>
    <property type="match status" value="1"/>
</dbReference>
<dbReference type="SUPFAM" id="SSF47781">
    <property type="entry name" value="RuvA domain 2-like"/>
    <property type="match status" value="1"/>
</dbReference>
<dbReference type="PANTHER" id="PTHR23389">
    <property type="entry name" value="CHROMOSOME TRANSMISSION FIDELITY FACTOR 18"/>
    <property type="match status" value="1"/>
</dbReference>
<dbReference type="Gene3D" id="2.40.50.140">
    <property type="entry name" value="Nucleic acid-binding proteins"/>
    <property type="match status" value="1"/>
</dbReference>
<evidence type="ECO:0000256" key="8">
    <source>
        <dbReference type="ARBA" id="ARBA00023027"/>
    </source>
</evidence>
<dbReference type="PROSITE" id="PS50172">
    <property type="entry name" value="BRCT"/>
    <property type="match status" value="1"/>
</dbReference>